<reference evidence="1" key="2">
    <citation type="submission" date="2021-08" db="EMBL/GenBank/DDBJ databases">
        <authorList>
            <person name="Tani A."/>
            <person name="Ola A."/>
            <person name="Ogura Y."/>
            <person name="Katsura K."/>
            <person name="Hayashi T."/>
        </authorList>
    </citation>
    <scope>NUCLEOTIDE SEQUENCE</scope>
    <source>
        <strain evidence="1">DSM 14458</strain>
    </source>
</reference>
<dbReference type="RefSeq" id="WP_137830179.1">
    <property type="nucleotide sequence ID" value="NZ_BPRE01000002.1"/>
</dbReference>
<protein>
    <recommendedName>
        <fullName evidence="3">DUF1217 domain-containing protein</fullName>
    </recommendedName>
</protein>
<name>A0ABQ4USL3_9HYPH</name>
<comment type="caution">
    <text evidence="1">The sequence shown here is derived from an EMBL/GenBank/DDBJ whole genome shotgun (WGS) entry which is preliminary data.</text>
</comment>
<dbReference type="Proteomes" id="UP001055093">
    <property type="component" value="Unassembled WGS sequence"/>
</dbReference>
<evidence type="ECO:0008006" key="3">
    <source>
        <dbReference type="Google" id="ProtNLM"/>
    </source>
</evidence>
<evidence type="ECO:0000313" key="2">
    <source>
        <dbReference type="Proteomes" id="UP001055093"/>
    </source>
</evidence>
<dbReference type="EMBL" id="BPRE01000002">
    <property type="protein sequence ID" value="GJE74378.1"/>
    <property type="molecule type" value="Genomic_DNA"/>
</dbReference>
<gene>
    <name evidence="1" type="ORF">BGCPKDLD_0947</name>
</gene>
<evidence type="ECO:0000313" key="1">
    <source>
        <dbReference type="EMBL" id="GJE74378.1"/>
    </source>
</evidence>
<dbReference type="Gene3D" id="1.10.3700.10">
    <property type="entry name" value="AGR C 984p-like"/>
    <property type="match status" value="2"/>
</dbReference>
<dbReference type="InterPro" id="IPR010626">
    <property type="entry name" value="DUF1217"/>
</dbReference>
<dbReference type="InterPro" id="IPR023157">
    <property type="entry name" value="AGR-C-984p-like_sf"/>
</dbReference>
<proteinExistence type="predicted"/>
<reference evidence="1" key="1">
    <citation type="journal article" date="2021" name="Front. Microbiol.">
        <title>Comprehensive Comparative Genomics and Phenotyping of Methylobacterium Species.</title>
        <authorList>
            <person name="Alessa O."/>
            <person name="Ogura Y."/>
            <person name="Fujitani Y."/>
            <person name="Takami H."/>
            <person name="Hayashi T."/>
            <person name="Sahin N."/>
            <person name="Tani A."/>
        </authorList>
    </citation>
    <scope>NUCLEOTIDE SEQUENCE</scope>
    <source>
        <strain evidence="1">DSM 14458</strain>
    </source>
</reference>
<sequence>MTDTLTRYRLIVQDLPNSLKRKAAEPTVSRDTAYYEANIGKVRTVDDLMADRRLYTYAMKAYGLEDMTYAKAFMRKVMTEGAGSRTSFANRLSDDRYVAIARAFNFATALSAAGTDPESFGKAAVPARLSARTELAETTDFSGSREARFVIESRIDATTVKSVTITLNAKTLTGTASDLKKVTRDEIAQAINAQISATGDTGLKDKVQVGIGVNKTLFFETKAFQSLGADEVPGGTGRNADITVYAGGKNRTIAIRNVALTEADRTAVNVGFGTDLGPEASAKIVTAAYLRQTLENDAGSEDTGVRLALYFARMAPTLSSAYQILGDRALSKVANTVVGLPPASGAPTKGALAARAKLITAKIDFASFSDPKKVDAFVQRFAAIWDAQNDTQTAPVLALFSSRGIDAELLGQMQTTRRGR</sequence>
<organism evidence="1 2">
    <name type="scientific">Methylorubrum suomiense</name>
    <dbReference type="NCBI Taxonomy" id="144191"/>
    <lineage>
        <taxon>Bacteria</taxon>
        <taxon>Pseudomonadati</taxon>
        <taxon>Pseudomonadota</taxon>
        <taxon>Alphaproteobacteria</taxon>
        <taxon>Hyphomicrobiales</taxon>
        <taxon>Methylobacteriaceae</taxon>
        <taxon>Methylorubrum</taxon>
    </lineage>
</organism>
<dbReference type="SUPFAM" id="SSF158837">
    <property type="entry name" value="AGR C 984p-like"/>
    <property type="match status" value="1"/>
</dbReference>
<keyword evidence="2" id="KW-1185">Reference proteome</keyword>
<accession>A0ABQ4USL3</accession>
<dbReference type="Pfam" id="PF06748">
    <property type="entry name" value="DUF1217"/>
    <property type="match status" value="2"/>
</dbReference>